<dbReference type="EMBL" id="ACJW02000008">
    <property type="protein sequence ID" value="EEP66550.1"/>
    <property type="molecule type" value="Genomic_DNA"/>
</dbReference>
<feature type="domain" description="Double zinc ribbon" evidence="2">
    <location>
        <begin position="31"/>
        <end position="80"/>
    </location>
</feature>
<comment type="caution">
    <text evidence="3">The sequence shown here is derived from an EMBL/GenBank/DDBJ whole genome shotgun (WGS) entry which is preliminary data.</text>
</comment>
<name>C4GML5_9NEIS</name>
<dbReference type="Proteomes" id="UP000003009">
    <property type="component" value="Unassembled WGS sequence"/>
</dbReference>
<evidence type="ECO:0000313" key="3">
    <source>
        <dbReference type="EMBL" id="EEP66550.1"/>
    </source>
</evidence>
<gene>
    <name evidence="3" type="ORF">GCWU000324_02949</name>
</gene>
<dbReference type="SUPFAM" id="SSF53271">
    <property type="entry name" value="PRTase-like"/>
    <property type="match status" value="1"/>
</dbReference>
<dbReference type="AlphaFoldDB" id="C4GML5"/>
<dbReference type="Gene3D" id="3.40.50.2020">
    <property type="match status" value="1"/>
</dbReference>
<keyword evidence="4" id="KW-1185">Reference proteome</keyword>
<dbReference type="PANTHER" id="PTHR47505">
    <property type="entry name" value="DNA UTILIZATION PROTEIN YHGH"/>
    <property type="match status" value="1"/>
</dbReference>
<proteinExistence type="inferred from homology"/>
<dbReference type="HOGENOM" id="CLU_054549_0_2_4"/>
<dbReference type="Pfam" id="PF18912">
    <property type="entry name" value="DZR_2"/>
    <property type="match status" value="1"/>
</dbReference>
<evidence type="ECO:0000313" key="4">
    <source>
        <dbReference type="Proteomes" id="UP000003009"/>
    </source>
</evidence>
<comment type="similarity">
    <text evidence="1">Belongs to the ComF/GntX family.</text>
</comment>
<accession>C4GML5</accession>
<organism evidence="3 4">
    <name type="scientific">Kingella oralis ATCC 51147</name>
    <dbReference type="NCBI Taxonomy" id="629741"/>
    <lineage>
        <taxon>Bacteria</taxon>
        <taxon>Pseudomonadati</taxon>
        <taxon>Pseudomonadota</taxon>
        <taxon>Betaproteobacteria</taxon>
        <taxon>Neisseriales</taxon>
        <taxon>Neisseriaceae</taxon>
        <taxon>Kingella</taxon>
    </lineage>
</organism>
<dbReference type="InterPro" id="IPR029057">
    <property type="entry name" value="PRTase-like"/>
</dbReference>
<protein>
    <submittedName>
        <fullName evidence="3">ComF family protein</fullName>
    </submittedName>
</protein>
<dbReference type="PANTHER" id="PTHR47505:SF1">
    <property type="entry name" value="DNA UTILIZATION PROTEIN YHGH"/>
    <property type="match status" value="1"/>
</dbReference>
<dbReference type="STRING" id="629741.GCWU000324_02949"/>
<dbReference type="InterPro" id="IPR000836">
    <property type="entry name" value="PRTase_dom"/>
</dbReference>
<sequence>MPPDATQSNPLPFSGCLQRPSPSTPMFRPSQSCLICHDIQDNALCPACQSELRRLFPDTRHLCPRCGEASLHQALCGNCQRHPPPYSAFWACAEYAAPIPALLHAWKHHGNRHLTPVFAWLLQENPPPWFANQTFDAVLAMPISRERRLQRGFNQCDSLARTVTQRYKIPLLPPDSVHRAPKPPQSTLSAAERARNIRDAFRVRENVKNCKVVIIDDVSTTHSSIAELSRALLLAGAAEVFACVVACNK</sequence>
<evidence type="ECO:0000256" key="1">
    <source>
        <dbReference type="ARBA" id="ARBA00008007"/>
    </source>
</evidence>
<dbReference type="CDD" id="cd06223">
    <property type="entry name" value="PRTases_typeI"/>
    <property type="match status" value="1"/>
</dbReference>
<dbReference type="InterPro" id="IPR051910">
    <property type="entry name" value="ComF/GntX_DNA_util-trans"/>
</dbReference>
<reference evidence="3" key="1">
    <citation type="submission" date="2009-04" db="EMBL/GenBank/DDBJ databases">
        <authorList>
            <person name="Weinstock G."/>
            <person name="Sodergren E."/>
            <person name="Clifton S."/>
            <person name="Fulton L."/>
            <person name="Fulton B."/>
            <person name="Courtney L."/>
            <person name="Fronick C."/>
            <person name="Harrison M."/>
            <person name="Strong C."/>
            <person name="Farmer C."/>
            <person name="Delahaunty K."/>
            <person name="Markovic C."/>
            <person name="Hall O."/>
            <person name="Minx P."/>
            <person name="Tomlinson C."/>
            <person name="Mitreva M."/>
            <person name="Nelson J."/>
            <person name="Hou S."/>
            <person name="Wollam A."/>
            <person name="Pepin K.H."/>
            <person name="Johnson M."/>
            <person name="Bhonagiri V."/>
            <person name="Nash W.E."/>
            <person name="Warren W."/>
            <person name="Chinwalla A."/>
            <person name="Mardis E.R."/>
            <person name="Wilson R.K."/>
        </authorList>
    </citation>
    <scope>NUCLEOTIDE SEQUENCE [LARGE SCALE GENOMIC DNA]</scope>
    <source>
        <strain evidence="3">ATCC 51147</strain>
    </source>
</reference>
<evidence type="ECO:0000259" key="2">
    <source>
        <dbReference type="Pfam" id="PF18912"/>
    </source>
</evidence>
<dbReference type="InterPro" id="IPR044005">
    <property type="entry name" value="DZR_2"/>
</dbReference>